<gene>
    <name evidence="11 12" type="primary">irf2.S</name>
    <name evidence="11" type="synonym">irf-2</name>
    <name evidence="11" type="synonym">irf2</name>
</gene>
<dbReference type="SUPFAM" id="SSF46785">
    <property type="entry name" value="Winged helix' DNA-binding domain"/>
    <property type="match status" value="1"/>
</dbReference>
<name>A0A1L8HLG2_XENLA</name>
<feature type="region of interest" description="Disordered" evidence="9">
    <location>
        <begin position="319"/>
        <end position="350"/>
    </location>
</feature>
<keyword evidence="7" id="KW-0804">Transcription</keyword>
<dbReference type="GO" id="GO:0005634">
    <property type="term" value="C:nucleus"/>
    <property type="evidence" value="ECO:0000318"/>
    <property type="project" value="GO_Central"/>
</dbReference>
<evidence type="ECO:0000256" key="1">
    <source>
        <dbReference type="ARBA" id="ARBA00004123"/>
    </source>
</evidence>
<evidence type="ECO:0000256" key="2">
    <source>
        <dbReference type="ARBA" id="ARBA00022499"/>
    </source>
</evidence>
<evidence type="ECO:0000256" key="3">
    <source>
        <dbReference type="ARBA" id="ARBA00022843"/>
    </source>
</evidence>
<keyword evidence="10" id="KW-1185">Reference proteome</keyword>
<dbReference type="InterPro" id="IPR019817">
    <property type="entry name" value="Interferon_reg_fac_CS"/>
</dbReference>
<dbReference type="PROSITE" id="PS00601">
    <property type="entry name" value="IRF_1"/>
    <property type="match status" value="1"/>
</dbReference>
<dbReference type="GO" id="GO:0006357">
    <property type="term" value="P:regulation of transcription by RNA polymerase II"/>
    <property type="evidence" value="ECO:0000318"/>
    <property type="project" value="GO_Central"/>
</dbReference>
<dbReference type="FunFam" id="1.10.10.10:FF:000065">
    <property type="entry name" value="Interferon regulatory factor"/>
    <property type="match status" value="1"/>
</dbReference>
<dbReference type="PROSITE" id="PS51507">
    <property type="entry name" value="IRF_2"/>
    <property type="match status" value="1"/>
</dbReference>
<evidence type="ECO:0000313" key="11">
    <source>
        <dbReference type="RefSeq" id="XP_018093096.1"/>
    </source>
</evidence>
<keyword evidence="5" id="KW-0238">DNA-binding</keyword>
<dbReference type="Gene3D" id="1.10.10.10">
    <property type="entry name" value="Winged helix-like DNA-binding domain superfamily/Winged helix DNA-binding domain"/>
    <property type="match status" value="1"/>
</dbReference>
<keyword evidence="6" id="KW-0010">Activator</keyword>
<dbReference type="InterPro" id="IPR001346">
    <property type="entry name" value="Interferon_reg_fact_DNA-bd_dom"/>
</dbReference>
<evidence type="ECO:0000256" key="5">
    <source>
        <dbReference type="ARBA" id="ARBA00023125"/>
    </source>
</evidence>
<feature type="compositionally biased region" description="Polar residues" evidence="9">
    <location>
        <begin position="386"/>
        <end position="412"/>
    </location>
</feature>
<dbReference type="RefSeq" id="XP_018093096.1">
    <property type="nucleotide sequence ID" value="XM_018237607.2"/>
</dbReference>
<dbReference type="PaxDb" id="8355-A0A1L8HLG2"/>
<dbReference type="GO" id="GO:0000981">
    <property type="term" value="F:DNA-binding transcription factor activity, RNA polymerase II-specific"/>
    <property type="evidence" value="ECO:0000318"/>
    <property type="project" value="GO_Central"/>
</dbReference>
<evidence type="ECO:0000256" key="9">
    <source>
        <dbReference type="SAM" id="MobiDB-lite"/>
    </source>
</evidence>
<evidence type="ECO:0000313" key="12">
    <source>
        <dbReference type="Xenbase" id="XB-GENE-17339545"/>
    </source>
</evidence>
<keyword evidence="3" id="KW-0832">Ubl conjugation</keyword>
<dbReference type="Xenbase" id="XB-GENE-17339545">
    <property type="gene designation" value="irf2.S"/>
</dbReference>
<dbReference type="GO" id="GO:0000978">
    <property type="term" value="F:RNA polymerase II cis-regulatory region sequence-specific DNA binding"/>
    <property type="evidence" value="ECO:0000318"/>
    <property type="project" value="GO_Central"/>
</dbReference>
<accession>A0A1L8HLG2</accession>
<dbReference type="OrthoDB" id="6538197at2759"/>
<protein>
    <submittedName>
        <fullName evidence="11">Interferon regulatory factor 2 S homeolog isoform X1</fullName>
    </submittedName>
</protein>
<keyword evidence="4" id="KW-0805">Transcription regulation</keyword>
<evidence type="ECO:0000256" key="4">
    <source>
        <dbReference type="ARBA" id="ARBA00023015"/>
    </source>
</evidence>
<comment type="subcellular location">
    <subcellularLocation>
        <location evidence="1">Nucleus</location>
    </subcellularLocation>
</comment>
<dbReference type="GeneID" id="446984"/>
<dbReference type="PANTHER" id="PTHR11949">
    <property type="entry name" value="INTERFERON REGULATORY FACTOR"/>
    <property type="match status" value="1"/>
</dbReference>
<dbReference type="Proteomes" id="UP000186698">
    <property type="component" value="Chromosome 1S"/>
</dbReference>
<reference evidence="11" key="1">
    <citation type="submission" date="2025-08" db="UniProtKB">
        <authorList>
            <consortium name="RefSeq"/>
        </authorList>
    </citation>
    <scope>IDENTIFICATION</scope>
    <source>
        <strain evidence="11">J_2021</strain>
        <tissue evidence="11">Erythrocytes</tissue>
    </source>
</reference>
<evidence type="ECO:0000256" key="7">
    <source>
        <dbReference type="ARBA" id="ARBA00023163"/>
    </source>
</evidence>
<organism evidence="10 11">
    <name type="scientific">Xenopus laevis</name>
    <name type="common">African clawed frog</name>
    <dbReference type="NCBI Taxonomy" id="8355"/>
    <lineage>
        <taxon>Eukaryota</taxon>
        <taxon>Metazoa</taxon>
        <taxon>Chordata</taxon>
        <taxon>Craniata</taxon>
        <taxon>Vertebrata</taxon>
        <taxon>Euteleostomi</taxon>
        <taxon>Amphibia</taxon>
        <taxon>Batrachia</taxon>
        <taxon>Anura</taxon>
        <taxon>Pipoidea</taxon>
        <taxon>Pipidae</taxon>
        <taxon>Xenopodinae</taxon>
        <taxon>Xenopus</taxon>
        <taxon>Xenopus</taxon>
    </lineage>
</organism>
<dbReference type="GO" id="GO:0002376">
    <property type="term" value="P:immune system process"/>
    <property type="evidence" value="ECO:0000318"/>
    <property type="project" value="GO_Central"/>
</dbReference>
<keyword evidence="2" id="KW-1017">Isopeptide bond</keyword>
<evidence type="ECO:0000256" key="8">
    <source>
        <dbReference type="ARBA" id="ARBA00023242"/>
    </source>
</evidence>
<dbReference type="CTD" id="446984"/>
<dbReference type="SMART" id="SM00348">
    <property type="entry name" value="IRF"/>
    <property type="match status" value="1"/>
</dbReference>
<dbReference type="Pfam" id="PF00605">
    <property type="entry name" value="IRF"/>
    <property type="match status" value="1"/>
</dbReference>
<dbReference type="PRINTS" id="PR00267">
    <property type="entry name" value="INTFRNREGFCT"/>
</dbReference>
<evidence type="ECO:0000313" key="10">
    <source>
        <dbReference type="Proteomes" id="UP000186698"/>
    </source>
</evidence>
<dbReference type="AlphaFoldDB" id="A0A1L8HLG2"/>
<feature type="region of interest" description="Disordered" evidence="9">
    <location>
        <begin position="384"/>
        <end position="436"/>
    </location>
</feature>
<dbReference type="Bgee" id="446984">
    <property type="expression patterns" value="Expressed in blastula and 19 other cell types or tissues"/>
</dbReference>
<sequence length="436" mass="49247">MGKQQQQQRRARAREKLPRCTTIPPLPVLVLSEPETNKSSISREGGETSCLSPLSLSLTLFSPCFAFDLEPSLLVLILRSHIVLLHSNHLGTMPVERMRMRPWLEEQINKDLIPGLKWLNKEKKIFQIPWMHAARHGWDVDKDAPLFRNWAIHTGKYQPGIDKPDPKTWKANFRCAMNSLPDIEEVKDKSMKKGNNAFRVYRMISVAERPSKRGKKNKVDNEQKIKVEEEEAPAPSINGASLAPIPFNIYSQQIKTEVDSTFNIVVVDPSMYNTGIIEEMIVANPPDVCQVVEVTTESEEQPSIRTQLYPLQISPISSYAESETDSVNSDDERTSHRHLQKIPGSKESVKMSSQRAPYHLPGMATFVTSKPDLQVTIKEEECPLPYNSSWPSFPDSTPYSQTGASSSLNSTQQDHETRASVIKKTSDVTQPRLKTC</sequence>
<dbReference type="CDD" id="cd00103">
    <property type="entry name" value="IRF"/>
    <property type="match status" value="1"/>
</dbReference>
<dbReference type="AGR" id="Xenbase:XB-GENE-17339545"/>
<dbReference type="InterPro" id="IPR036390">
    <property type="entry name" value="WH_DNA-bd_sf"/>
</dbReference>
<dbReference type="PANTHER" id="PTHR11949:SF22">
    <property type="entry name" value="INTERFERON REGULATORY FACTOR 2"/>
    <property type="match status" value="1"/>
</dbReference>
<keyword evidence="8" id="KW-0539">Nucleus</keyword>
<proteinExistence type="predicted"/>
<dbReference type="InterPro" id="IPR036388">
    <property type="entry name" value="WH-like_DNA-bd_sf"/>
</dbReference>
<evidence type="ECO:0000256" key="6">
    <source>
        <dbReference type="ARBA" id="ARBA00023159"/>
    </source>
</evidence>
<dbReference type="STRING" id="8355.A0A1L8HLG2"/>